<dbReference type="Gene3D" id="3.40.1420.30">
    <property type="match status" value="1"/>
</dbReference>
<name>A0ABT6YH53_9BACT</name>
<dbReference type="PROSITE" id="PS51257">
    <property type="entry name" value="PROKAR_LIPOPROTEIN"/>
    <property type="match status" value="1"/>
</dbReference>
<comment type="caution">
    <text evidence="3">The sequence shown here is derived from an EMBL/GenBank/DDBJ whole genome shotgun (WGS) entry which is preliminary data.</text>
</comment>
<dbReference type="EMBL" id="JASHIF010000030">
    <property type="protein sequence ID" value="MDI9862496.1"/>
    <property type="molecule type" value="Genomic_DNA"/>
</dbReference>
<evidence type="ECO:0000313" key="4">
    <source>
        <dbReference type="Proteomes" id="UP001236507"/>
    </source>
</evidence>
<dbReference type="RefSeq" id="WP_283346738.1">
    <property type="nucleotide sequence ID" value="NZ_JASHIF010000030.1"/>
</dbReference>
<feature type="chain" id="PRO_5046863071" evidence="1">
    <location>
        <begin position="18"/>
        <end position="390"/>
    </location>
</feature>
<feature type="domain" description="Putative beta-lactamase-inhibitor-like PepSY-like" evidence="2">
    <location>
        <begin position="100"/>
        <end position="154"/>
    </location>
</feature>
<feature type="domain" description="Putative beta-lactamase-inhibitor-like PepSY-like" evidence="2">
    <location>
        <begin position="323"/>
        <end position="384"/>
    </location>
</feature>
<accession>A0ABT6YH53</accession>
<dbReference type="Gene3D" id="3.10.450.360">
    <property type="match status" value="1"/>
</dbReference>
<organism evidence="3 4">
    <name type="scientific">Flectobacillus roseus</name>
    <dbReference type="NCBI Taxonomy" id="502259"/>
    <lineage>
        <taxon>Bacteria</taxon>
        <taxon>Pseudomonadati</taxon>
        <taxon>Bacteroidota</taxon>
        <taxon>Cytophagia</taxon>
        <taxon>Cytophagales</taxon>
        <taxon>Flectobacillaceae</taxon>
        <taxon>Flectobacillus</taxon>
    </lineage>
</organism>
<dbReference type="InterPro" id="IPR021533">
    <property type="entry name" value="PepSY-like"/>
</dbReference>
<sequence length="390" mass="43253">MKKFLLFSALMSAILLASCEPEQIAVDNTTNNSTVIPSAVRMAVSNNYPQAAQVNYSTLSQNTTYGVDLKVNGKSIELTISANGTVLSSFSLSDDTTKVSLPANVTTYLNSNYAGYKLERVAVGKDKDGNTLYKVLIEWNDQKVTVVFDANGAFVAEFKEPKRNGQIKGKFRKFYNVTYDQLPATIQTQLTGYTFVRAAVNADSTANKYYFVLAKKDSVFYEFSYDNAGKLLTTKTYAPEIRKIEDKNLKQSELPANIAAYLSANYASWKYEKGIAIIKNGAVDSYYISLSSDKKLVFLTFDASGNLTKTVSGELKLPKFEDVKLTADVLPATITSYLNTTYSGWSLDKAIAFKIDGVIESYYLHIVVGTSKYHLYFDKDGKFLVAKIDK</sequence>
<feature type="signal peptide" evidence="1">
    <location>
        <begin position="1"/>
        <end position="17"/>
    </location>
</feature>
<feature type="domain" description="Putative beta-lactamase-inhibitor-like PepSY-like" evidence="2">
    <location>
        <begin position="246"/>
        <end position="308"/>
    </location>
</feature>
<evidence type="ECO:0000259" key="2">
    <source>
        <dbReference type="Pfam" id="PF11396"/>
    </source>
</evidence>
<proteinExistence type="predicted"/>
<evidence type="ECO:0000313" key="3">
    <source>
        <dbReference type="EMBL" id="MDI9862496.1"/>
    </source>
</evidence>
<protein>
    <submittedName>
        <fullName evidence="3">PepSY-like domain-containing protein</fullName>
    </submittedName>
</protein>
<evidence type="ECO:0000256" key="1">
    <source>
        <dbReference type="SAM" id="SignalP"/>
    </source>
</evidence>
<dbReference type="Proteomes" id="UP001236507">
    <property type="component" value="Unassembled WGS sequence"/>
</dbReference>
<gene>
    <name evidence="3" type="ORF">QM524_24945</name>
</gene>
<keyword evidence="1" id="KW-0732">Signal</keyword>
<keyword evidence="4" id="KW-1185">Reference proteome</keyword>
<dbReference type="Pfam" id="PF11396">
    <property type="entry name" value="PepSY_like"/>
    <property type="match status" value="4"/>
</dbReference>
<feature type="domain" description="Putative beta-lactamase-inhibitor-like PepSY-like" evidence="2">
    <location>
        <begin position="33"/>
        <end position="87"/>
    </location>
</feature>
<dbReference type="SUPFAM" id="SSF160574">
    <property type="entry name" value="BT0923-like"/>
    <property type="match status" value="3"/>
</dbReference>
<reference evidence="3 4" key="1">
    <citation type="submission" date="2023-05" db="EMBL/GenBank/DDBJ databases">
        <title>Novel species of genus Flectobacillus isolated from stream in China.</title>
        <authorList>
            <person name="Lu H."/>
        </authorList>
    </citation>
    <scope>NUCLEOTIDE SEQUENCE [LARGE SCALE GENOMIC DNA]</scope>
    <source>
        <strain evidence="3 4">KCTC 42575</strain>
    </source>
</reference>